<reference evidence="1" key="1">
    <citation type="journal article" date="2014" name="Int. J. Syst. Evol. Microbiol.">
        <title>Complete genome sequence of Corynebacterium casei LMG S-19264T (=DSM 44701T), isolated from a smear-ripened cheese.</title>
        <authorList>
            <consortium name="US DOE Joint Genome Institute (JGI-PGF)"/>
            <person name="Walter F."/>
            <person name="Albersmeier A."/>
            <person name="Kalinowski J."/>
            <person name="Ruckert C."/>
        </authorList>
    </citation>
    <scope>NUCLEOTIDE SEQUENCE</scope>
    <source>
        <strain evidence="1">CGMCC 4.7679</strain>
    </source>
</reference>
<name>A0A8H9ISR9_9PSEU</name>
<gene>
    <name evidence="1" type="ORF">GCM10017566_21180</name>
</gene>
<dbReference type="AlphaFoldDB" id="A0A8H9ISR9"/>
<evidence type="ECO:0000313" key="2">
    <source>
        <dbReference type="Proteomes" id="UP000658656"/>
    </source>
</evidence>
<protein>
    <submittedName>
        <fullName evidence="1">Uncharacterized protein</fullName>
    </submittedName>
</protein>
<reference evidence="1" key="2">
    <citation type="submission" date="2020-09" db="EMBL/GenBank/DDBJ databases">
        <authorList>
            <person name="Sun Q."/>
            <person name="Zhou Y."/>
        </authorList>
    </citation>
    <scope>NUCLEOTIDE SEQUENCE</scope>
    <source>
        <strain evidence="1">CGMCC 4.7679</strain>
    </source>
</reference>
<sequence>MGLGVYRENQVHERVHVGREAGVSLTRVLAEAGPDDVLSGIADHADTMFNVLQLKRIDKEFTAILGRRPELAPDIARLRELFEAVERDRGYLWIVGD</sequence>
<dbReference type="Proteomes" id="UP000658656">
    <property type="component" value="Unassembled WGS sequence"/>
</dbReference>
<keyword evidence="2" id="KW-1185">Reference proteome</keyword>
<proteinExistence type="predicted"/>
<evidence type="ECO:0000313" key="1">
    <source>
        <dbReference type="EMBL" id="GHF47702.1"/>
    </source>
</evidence>
<dbReference type="EMBL" id="BNAV01000002">
    <property type="protein sequence ID" value="GHF47702.1"/>
    <property type="molecule type" value="Genomic_DNA"/>
</dbReference>
<dbReference type="RefSeq" id="WP_145937402.1">
    <property type="nucleotide sequence ID" value="NZ_BNAV01000002.1"/>
</dbReference>
<dbReference type="OrthoDB" id="4558509at2"/>
<organism evidence="1 2">
    <name type="scientific">Amycolatopsis bartoniae</name>
    <dbReference type="NCBI Taxonomy" id="941986"/>
    <lineage>
        <taxon>Bacteria</taxon>
        <taxon>Bacillati</taxon>
        <taxon>Actinomycetota</taxon>
        <taxon>Actinomycetes</taxon>
        <taxon>Pseudonocardiales</taxon>
        <taxon>Pseudonocardiaceae</taxon>
        <taxon>Amycolatopsis</taxon>
    </lineage>
</organism>
<comment type="caution">
    <text evidence="1">The sequence shown here is derived from an EMBL/GenBank/DDBJ whole genome shotgun (WGS) entry which is preliminary data.</text>
</comment>
<accession>A0A8H9ISR9</accession>